<protein>
    <submittedName>
        <fullName evidence="1">Uncharacterized protein</fullName>
    </submittedName>
</protein>
<dbReference type="AlphaFoldDB" id="A0A327MPC9"/>
<proteinExistence type="predicted"/>
<organism evidence="1 2">
    <name type="scientific">Pseudomonas fluorescens</name>
    <dbReference type="NCBI Taxonomy" id="294"/>
    <lineage>
        <taxon>Bacteria</taxon>
        <taxon>Pseudomonadati</taxon>
        <taxon>Pseudomonadota</taxon>
        <taxon>Gammaproteobacteria</taxon>
        <taxon>Pseudomonadales</taxon>
        <taxon>Pseudomonadaceae</taxon>
        <taxon>Pseudomonas</taxon>
    </lineage>
</organism>
<comment type="caution">
    <text evidence="1">The sequence shown here is derived from an EMBL/GenBank/DDBJ whole genome shotgun (WGS) entry which is preliminary data.</text>
</comment>
<dbReference type="Proteomes" id="UP000249493">
    <property type="component" value="Unassembled WGS sequence"/>
</dbReference>
<reference evidence="1 2" key="1">
    <citation type="submission" date="2018-06" db="EMBL/GenBank/DDBJ databases">
        <authorList>
            <person name="Zhirakovskaya E."/>
        </authorList>
    </citation>
    <scope>NUCLEOTIDE SEQUENCE [LARGE SCALE GENOMIC DNA]</scope>
    <source>
        <strain evidence="1 2">LY3</strain>
    </source>
</reference>
<evidence type="ECO:0000313" key="1">
    <source>
        <dbReference type="EMBL" id="RAI64747.1"/>
    </source>
</evidence>
<gene>
    <name evidence="1" type="ORF">DOZ80_25085</name>
</gene>
<accession>A0A327MPC9</accession>
<sequence length="126" mass="13883">MFVTNGDALKGRFNAADSVRLLWKSVELNPVSYYFLVEGCGLVDGRFGPWVRLVSDVKELDLLCAGEGLEELSVNQIQLLAPASMTKRAGVSMELLSEIRIQPGTESRPVYEFITKTGQLFTSAPK</sequence>
<evidence type="ECO:0000313" key="2">
    <source>
        <dbReference type="Proteomes" id="UP000249493"/>
    </source>
</evidence>
<name>A0A327MPC9_PSEFL</name>
<dbReference type="RefSeq" id="WP_111287498.1">
    <property type="nucleotide sequence ID" value="NZ_QLIN01000014.1"/>
</dbReference>
<dbReference type="EMBL" id="QLIN01000014">
    <property type="protein sequence ID" value="RAI64747.1"/>
    <property type="molecule type" value="Genomic_DNA"/>
</dbReference>